<keyword evidence="1" id="KW-1133">Transmembrane helix</keyword>
<accession>A0AAN9L5Q0</accession>
<keyword evidence="3" id="KW-1185">Reference proteome</keyword>
<dbReference type="AlphaFoldDB" id="A0AAN9L5Q0"/>
<gene>
    <name evidence="2" type="ORF">VNO77_23874</name>
</gene>
<keyword evidence="1" id="KW-0812">Transmembrane</keyword>
<dbReference type="EMBL" id="JAYMYQ010000005">
    <property type="protein sequence ID" value="KAK7329699.1"/>
    <property type="molecule type" value="Genomic_DNA"/>
</dbReference>
<comment type="caution">
    <text evidence="2">The sequence shown here is derived from an EMBL/GenBank/DDBJ whole genome shotgun (WGS) entry which is preliminary data.</text>
</comment>
<feature type="transmembrane region" description="Helical" evidence="1">
    <location>
        <begin position="22"/>
        <end position="40"/>
    </location>
</feature>
<keyword evidence="1" id="KW-0472">Membrane</keyword>
<protein>
    <submittedName>
        <fullName evidence="2">Uncharacterized protein</fullName>
    </submittedName>
</protein>
<proteinExistence type="predicted"/>
<dbReference type="Proteomes" id="UP001367508">
    <property type="component" value="Unassembled WGS sequence"/>
</dbReference>
<reference evidence="2 3" key="1">
    <citation type="submission" date="2024-01" db="EMBL/GenBank/DDBJ databases">
        <title>The genomes of 5 underutilized Papilionoideae crops provide insights into root nodulation and disease resistanc.</title>
        <authorList>
            <person name="Jiang F."/>
        </authorList>
    </citation>
    <scope>NUCLEOTIDE SEQUENCE [LARGE SCALE GENOMIC DNA]</scope>
    <source>
        <strain evidence="2">LVBAO_FW01</strain>
        <tissue evidence="2">Leaves</tissue>
    </source>
</reference>
<dbReference type="PANTHER" id="PTHR34364">
    <property type="entry name" value="WAS/WASL-INTERACTING FAMILY PROTEIN"/>
    <property type="match status" value="1"/>
</dbReference>
<name>A0AAN9L5Q0_CANGL</name>
<evidence type="ECO:0000256" key="1">
    <source>
        <dbReference type="SAM" id="Phobius"/>
    </source>
</evidence>
<organism evidence="2 3">
    <name type="scientific">Canavalia gladiata</name>
    <name type="common">Sword bean</name>
    <name type="synonym">Dolichos gladiatus</name>
    <dbReference type="NCBI Taxonomy" id="3824"/>
    <lineage>
        <taxon>Eukaryota</taxon>
        <taxon>Viridiplantae</taxon>
        <taxon>Streptophyta</taxon>
        <taxon>Embryophyta</taxon>
        <taxon>Tracheophyta</taxon>
        <taxon>Spermatophyta</taxon>
        <taxon>Magnoliopsida</taxon>
        <taxon>eudicotyledons</taxon>
        <taxon>Gunneridae</taxon>
        <taxon>Pentapetalae</taxon>
        <taxon>rosids</taxon>
        <taxon>fabids</taxon>
        <taxon>Fabales</taxon>
        <taxon>Fabaceae</taxon>
        <taxon>Papilionoideae</taxon>
        <taxon>50 kb inversion clade</taxon>
        <taxon>NPAAA clade</taxon>
        <taxon>indigoferoid/millettioid clade</taxon>
        <taxon>Phaseoleae</taxon>
        <taxon>Canavalia</taxon>
    </lineage>
</organism>
<evidence type="ECO:0000313" key="3">
    <source>
        <dbReference type="Proteomes" id="UP001367508"/>
    </source>
</evidence>
<sequence>MTTGEAPPPVPPTGLLMKRCKFIWRLLLLSNLAFGAFLFARAKRRDSMEINRKTTHKLHKGKATVELPPESTTSSIDINYDDFFVPVIAPVEMRAPITEEQQREIFKWMLEEKRRLKPKNPEEKKQIDEEKAILKQFLHAKSIPRCLLWSPNALVLLQFIAVDDAHPAAYICATLTAEKVMFNFLKRILFTVTSCNCFTTADHEIHLELLLKINEHIYGPFSMVTHRGRINRCLYLTYGPAATFS</sequence>
<evidence type="ECO:0000313" key="2">
    <source>
        <dbReference type="EMBL" id="KAK7329699.1"/>
    </source>
</evidence>
<dbReference type="PANTHER" id="PTHR34364:SF10">
    <property type="entry name" value="PROTEIN, PUTATIVE-RELATED"/>
    <property type="match status" value="1"/>
</dbReference>